<dbReference type="Pfam" id="PF00583">
    <property type="entry name" value="Acetyltransf_1"/>
    <property type="match status" value="1"/>
</dbReference>
<dbReference type="InterPro" id="IPR000182">
    <property type="entry name" value="GNAT_dom"/>
</dbReference>
<evidence type="ECO:0000256" key="1">
    <source>
        <dbReference type="ARBA" id="ARBA00022679"/>
    </source>
</evidence>
<proteinExistence type="predicted"/>
<dbReference type="Gene3D" id="3.40.630.30">
    <property type="match status" value="1"/>
</dbReference>
<keyword evidence="5" id="KW-1185">Reference proteome</keyword>
<evidence type="ECO:0000313" key="4">
    <source>
        <dbReference type="EMBL" id="MEE6260895.1"/>
    </source>
</evidence>
<dbReference type="RefSeq" id="WP_331216010.1">
    <property type="nucleotide sequence ID" value="NZ_JAZGQK010000017.1"/>
</dbReference>
<evidence type="ECO:0000313" key="5">
    <source>
        <dbReference type="Proteomes" id="UP001332243"/>
    </source>
</evidence>
<dbReference type="PANTHER" id="PTHR43877">
    <property type="entry name" value="AMINOALKYLPHOSPHONATE N-ACETYLTRANSFERASE-RELATED-RELATED"/>
    <property type="match status" value="1"/>
</dbReference>
<dbReference type="SUPFAM" id="SSF55729">
    <property type="entry name" value="Acyl-CoA N-acyltransferases (Nat)"/>
    <property type="match status" value="1"/>
</dbReference>
<keyword evidence="1" id="KW-0808">Transferase</keyword>
<dbReference type="PANTHER" id="PTHR43877:SF2">
    <property type="entry name" value="AMINOALKYLPHOSPHONATE N-ACETYLTRANSFERASE-RELATED"/>
    <property type="match status" value="1"/>
</dbReference>
<organism evidence="4 5">
    <name type="scientific">Plantactinospora sonchi</name>
    <dbReference type="NCBI Taxonomy" id="1544735"/>
    <lineage>
        <taxon>Bacteria</taxon>
        <taxon>Bacillati</taxon>
        <taxon>Actinomycetota</taxon>
        <taxon>Actinomycetes</taxon>
        <taxon>Micromonosporales</taxon>
        <taxon>Micromonosporaceae</taxon>
        <taxon>Plantactinospora</taxon>
    </lineage>
</organism>
<comment type="caution">
    <text evidence="4">The sequence shown here is derived from an EMBL/GenBank/DDBJ whole genome shotgun (WGS) entry which is preliminary data.</text>
</comment>
<dbReference type="EMBL" id="JAZGQK010000017">
    <property type="protein sequence ID" value="MEE6260895.1"/>
    <property type="molecule type" value="Genomic_DNA"/>
</dbReference>
<dbReference type="PROSITE" id="PS51186">
    <property type="entry name" value="GNAT"/>
    <property type="match status" value="1"/>
</dbReference>
<feature type="domain" description="N-acetyltransferase" evidence="3">
    <location>
        <begin position="4"/>
        <end position="155"/>
    </location>
</feature>
<dbReference type="InterPro" id="IPR016181">
    <property type="entry name" value="Acyl_CoA_acyltransferase"/>
</dbReference>
<reference evidence="4 5" key="1">
    <citation type="submission" date="2024-01" db="EMBL/GenBank/DDBJ databases">
        <title>Genome insights into Plantactinospora sonchi sp. nov.</title>
        <authorList>
            <person name="Wang L."/>
        </authorList>
    </citation>
    <scope>NUCLEOTIDE SEQUENCE [LARGE SCALE GENOMIC DNA]</scope>
    <source>
        <strain evidence="4 5">NEAU-QY2</strain>
    </source>
</reference>
<evidence type="ECO:0000259" key="3">
    <source>
        <dbReference type="PROSITE" id="PS51186"/>
    </source>
</evidence>
<dbReference type="Proteomes" id="UP001332243">
    <property type="component" value="Unassembled WGS sequence"/>
</dbReference>
<protein>
    <submittedName>
        <fullName evidence="4">GNAT family N-acetyltransferase</fullName>
    </submittedName>
</protein>
<dbReference type="CDD" id="cd04301">
    <property type="entry name" value="NAT_SF"/>
    <property type="match status" value="1"/>
</dbReference>
<accession>A0ABU7RWK6</accession>
<evidence type="ECO:0000256" key="2">
    <source>
        <dbReference type="ARBA" id="ARBA00023315"/>
    </source>
</evidence>
<sequence length="155" mass="16901">MSDLEIRDEPYDSPAAQRLVAATLADLAVRYGGSGDETPVSPAEFEPPNGTFLVAYLDGEPVGCAGWRAHGDTGDVAELKRMYVSPAARGRGVARAVLAGVEESVRRHGRRRLVLECGDRQPEAVALYQSSGFERIPDFGYYRDSPNVLSFGRWL</sequence>
<dbReference type="InterPro" id="IPR050832">
    <property type="entry name" value="Bact_Acetyltransf"/>
</dbReference>
<gene>
    <name evidence="4" type="ORF">V1633_20630</name>
</gene>
<name>A0ABU7RWK6_9ACTN</name>
<keyword evidence="2" id="KW-0012">Acyltransferase</keyword>